<keyword evidence="4" id="KW-1185">Reference proteome</keyword>
<dbReference type="VEuPathDB" id="AmoebaDB:EIN_519180"/>
<dbReference type="SUPFAM" id="SSF53067">
    <property type="entry name" value="Actin-like ATPase domain"/>
    <property type="match status" value="2"/>
</dbReference>
<evidence type="ECO:0000313" key="3">
    <source>
        <dbReference type="EMBL" id="ELP91711.1"/>
    </source>
</evidence>
<dbReference type="RefSeq" id="XP_004258482.1">
    <property type="nucleotide sequence ID" value="XM_004258434.1"/>
</dbReference>
<dbReference type="Pfam" id="PF00022">
    <property type="entry name" value="Actin"/>
    <property type="match status" value="1"/>
</dbReference>
<dbReference type="OrthoDB" id="6220758at2759"/>
<dbReference type="Gene3D" id="3.30.420.40">
    <property type="match status" value="2"/>
</dbReference>
<dbReference type="PANTHER" id="PTHR11937">
    <property type="entry name" value="ACTIN"/>
    <property type="match status" value="1"/>
</dbReference>
<dbReference type="GeneID" id="14890736"/>
<name>A0A0A1U9N1_ENTIV</name>
<protein>
    <submittedName>
        <fullName evidence="3">Actin, putative</fullName>
    </submittedName>
</protein>
<dbReference type="KEGG" id="eiv:EIN_519180"/>
<dbReference type="FunFam" id="3.90.640.10:FF:000007">
    <property type="entry name" value="Actin like 7B"/>
    <property type="match status" value="1"/>
</dbReference>
<gene>
    <name evidence="3" type="ORF">EIN_519180</name>
</gene>
<accession>A0A0A1U9N1</accession>
<dbReference type="InterPro" id="IPR043129">
    <property type="entry name" value="ATPase_NBD"/>
</dbReference>
<proteinExistence type="inferred from homology"/>
<sequence length="379" mass="42881">MTQQIHNDPIAVFDIGSYKTKIGFANEKVPLKTYESVSGYVKVWTCMCGSGETPKDYFVGEETYKYHGQYNLRRPVERGIVDIEKYDFEGIVYNNFHNYLKVDIEKTPSLFTEAVNTTTKIKEKICQIAFETYNFPLFCLISQPVLSLLSTGKSTGFCVESGHGVTQFVPVYEGSKMQMGVSCLELAGQDVSESIEKIANEKGFTYEDIIEKVKINDIKENLCYIAQNYEEEKKKETKELEKTFKLPDEKEIKLGAERFECTEQLFSPEKHGKEMNGIALQTYDSLMQVNPDVRNELYGNIVLAGGNTMMPGFVERFKSEFTKFTPESAKISVTAPKNRDISAWMGGAMFASLTTFESACVIKENYDETGPSIINRVCP</sequence>
<organism evidence="3 4">
    <name type="scientific">Entamoeba invadens IP1</name>
    <dbReference type="NCBI Taxonomy" id="370355"/>
    <lineage>
        <taxon>Eukaryota</taxon>
        <taxon>Amoebozoa</taxon>
        <taxon>Evosea</taxon>
        <taxon>Archamoebae</taxon>
        <taxon>Mastigamoebida</taxon>
        <taxon>Entamoebidae</taxon>
        <taxon>Entamoeba</taxon>
    </lineage>
</organism>
<dbReference type="Gene3D" id="3.90.640.10">
    <property type="entry name" value="Actin, Chain A, domain 4"/>
    <property type="match status" value="1"/>
</dbReference>
<evidence type="ECO:0000313" key="4">
    <source>
        <dbReference type="Proteomes" id="UP000014680"/>
    </source>
</evidence>
<comment type="similarity">
    <text evidence="2">Belongs to the actin family.</text>
</comment>
<dbReference type="AlphaFoldDB" id="A0A0A1U9N1"/>
<dbReference type="InterPro" id="IPR004000">
    <property type="entry name" value="Actin"/>
</dbReference>
<comment type="function">
    <text evidence="1">Actins are highly conserved proteins that are involved in various types of cell motility and are ubiquitously expressed in all eukaryotic cells. Multiple isoforms are involved in various cellular functions such as cytoskeleton structure, cell mobility, chromosome movement and muscle contraction.</text>
</comment>
<reference evidence="3 4" key="1">
    <citation type="submission" date="2012-10" db="EMBL/GenBank/DDBJ databases">
        <authorList>
            <person name="Zafar N."/>
            <person name="Inman J."/>
            <person name="Hall N."/>
            <person name="Lorenzi H."/>
            <person name="Caler E."/>
        </authorList>
    </citation>
    <scope>NUCLEOTIDE SEQUENCE [LARGE SCALE GENOMIC DNA]</scope>
    <source>
        <strain evidence="3 4">IP1</strain>
    </source>
</reference>
<evidence type="ECO:0000256" key="2">
    <source>
        <dbReference type="RuleBase" id="RU000487"/>
    </source>
</evidence>
<dbReference type="EMBL" id="KB206450">
    <property type="protein sequence ID" value="ELP91711.1"/>
    <property type="molecule type" value="Genomic_DNA"/>
</dbReference>
<dbReference type="SMART" id="SM00268">
    <property type="entry name" value="ACTIN"/>
    <property type="match status" value="1"/>
</dbReference>
<dbReference type="PRINTS" id="PR00190">
    <property type="entry name" value="ACTIN"/>
</dbReference>
<dbReference type="Proteomes" id="UP000014680">
    <property type="component" value="Unassembled WGS sequence"/>
</dbReference>
<evidence type="ECO:0000256" key="1">
    <source>
        <dbReference type="ARBA" id="ARBA00025474"/>
    </source>
</evidence>